<dbReference type="RefSeq" id="WP_093358214.1">
    <property type="nucleotide sequence ID" value="NZ_FNVB01000008.1"/>
</dbReference>
<reference evidence="2" key="2">
    <citation type="submission" date="2016-10" db="EMBL/GenBank/DDBJ databases">
        <authorList>
            <person name="de Groot N.N."/>
        </authorList>
    </citation>
    <scope>NUCLEOTIDE SEQUENCE [LARGE SCALE GENOMIC DNA]</scope>
    <source>
        <strain evidence="2">ATCC 20501</strain>
    </source>
</reference>
<protein>
    <recommendedName>
        <fullName evidence="1">SseB protein N-terminal domain-containing protein</fullName>
    </recommendedName>
</protein>
<organism evidence="2 5">
    <name type="scientific">Saccharopolyspora kobensis</name>
    <dbReference type="NCBI Taxonomy" id="146035"/>
    <lineage>
        <taxon>Bacteria</taxon>
        <taxon>Bacillati</taxon>
        <taxon>Actinomycetota</taxon>
        <taxon>Actinomycetes</taxon>
        <taxon>Pseudonocardiales</taxon>
        <taxon>Pseudonocardiaceae</taxon>
        <taxon>Saccharopolyspora</taxon>
    </lineage>
</organism>
<gene>
    <name evidence="2" type="ORF">SAMN02982929_05395</name>
    <name evidence="3" type="ORF">SAMN05216506_12031</name>
</gene>
<dbReference type="InterPro" id="IPR009839">
    <property type="entry name" value="SseB_N"/>
</dbReference>
<evidence type="ECO:0000313" key="3">
    <source>
        <dbReference type="EMBL" id="SFF13851.1"/>
    </source>
</evidence>
<dbReference type="InterPro" id="IPR047659">
    <property type="entry name" value="T7SS_assoc"/>
</dbReference>
<proteinExistence type="predicted"/>
<dbReference type="EMBL" id="FOME01000020">
    <property type="protein sequence ID" value="SFF13851.1"/>
    <property type="molecule type" value="Genomic_DNA"/>
</dbReference>
<accession>A0A1I2GB12</accession>
<dbReference type="Pfam" id="PF07179">
    <property type="entry name" value="SseB"/>
    <property type="match status" value="1"/>
</dbReference>
<dbReference type="NCBIfam" id="NF033532">
    <property type="entry name" value="lone7para_assoc"/>
    <property type="match status" value="1"/>
</dbReference>
<dbReference type="Proteomes" id="UP000199690">
    <property type="component" value="Unassembled WGS sequence"/>
</dbReference>
<reference evidence="4 5" key="1">
    <citation type="submission" date="2016-10" db="EMBL/GenBank/DDBJ databases">
        <authorList>
            <person name="Varghese N."/>
            <person name="Submissions S."/>
        </authorList>
    </citation>
    <scope>NUCLEOTIDE SEQUENCE [LARGE SCALE GENOMIC DNA]</scope>
    <source>
        <strain evidence="5">ATCC 20501</strain>
        <strain evidence="3 4">CGMCC 4.3529</strain>
    </source>
</reference>
<evidence type="ECO:0000313" key="2">
    <source>
        <dbReference type="EMBL" id="SEG91117.1"/>
    </source>
</evidence>
<evidence type="ECO:0000259" key="1">
    <source>
        <dbReference type="Pfam" id="PF07179"/>
    </source>
</evidence>
<feature type="domain" description="SseB protein N-terminal" evidence="1">
    <location>
        <begin position="84"/>
        <end position="184"/>
    </location>
</feature>
<dbReference type="AlphaFoldDB" id="A0A1H6E0Q6"/>
<name>A0A1H6E0Q6_9PSEU</name>
<dbReference type="Proteomes" id="UP000236729">
    <property type="component" value="Unassembled WGS sequence"/>
</dbReference>
<evidence type="ECO:0000313" key="4">
    <source>
        <dbReference type="Proteomes" id="UP000199690"/>
    </source>
</evidence>
<accession>A0A1H6E0Q6</accession>
<evidence type="ECO:0000313" key="5">
    <source>
        <dbReference type="Proteomes" id="UP000236729"/>
    </source>
</evidence>
<dbReference type="EMBL" id="FNVB01000008">
    <property type="protein sequence ID" value="SEG91117.1"/>
    <property type="molecule type" value="Genomic_DNA"/>
</dbReference>
<keyword evidence="4" id="KW-1185">Reference proteome</keyword>
<sequence length="192" mass="20686">MSEPALPVPPITDEMRAHAEQNPNSWLYITDPGYAADGGEVPPEGIVGAYRIGPDGEIDEEFQVNDRYQPSAMVTERPEPTNELERVLVEIAEGRMSDSALPAAILDAELLLYAPSAEDQMLYTAEMSDGSQLLPACTSAGRVPDDWPGFRRVPGSALPELLNGLALGINLHEAVQAIIPHSVLEQTAAERA</sequence>